<dbReference type="GO" id="GO:0005829">
    <property type="term" value="C:cytosol"/>
    <property type="evidence" value="ECO:0007669"/>
    <property type="project" value="TreeGrafter"/>
</dbReference>
<dbReference type="InterPro" id="IPR023198">
    <property type="entry name" value="PGP-like_dom2"/>
</dbReference>
<dbReference type="AlphaFoldDB" id="A0A366HWG7"/>
<evidence type="ECO:0000313" key="5">
    <source>
        <dbReference type="EMBL" id="RBP48250.1"/>
    </source>
</evidence>
<dbReference type="GO" id="GO:0008967">
    <property type="term" value="F:phosphoglycolate phosphatase activity"/>
    <property type="evidence" value="ECO:0007669"/>
    <property type="project" value="UniProtKB-EC"/>
</dbReference>
<proteinExistence type="inferred from homology"/>
<dbReference type="Gene3D" id="1.10.150.240">
    <property type="entry name" value="Putative phosphatase, domain 2"/>
    <property type="match status" value="1"/>
</dbReference>
<comment type="catalytic activity">
    <reaction evidence="1">
        <text>2-phosphoglycolate + H2O = glycolate + phosphate</text>
        <dbReference type="Rhea" id="RHEA:14369"/>
        <dbReference type="ChEBI" id="CHEBI:15377"/>
        <dbReference type="ChEBI" id="CHEBI:29805"/>
        <dbReference type="ChEBI" id="CHEBI:43474"/>
        <dbReference type="ChEBI" id="CHEBI:58033"/>
        <dbReference type="EC" id="3.1.3.18"/>
    </reaction>
</comment>
<dbReference type="Pfam" id="PF13419">
    <property type="entry name" value="HAD_2"/>
    <property type="match status" value="1"/>
</dbReference>
<evidence type="ECO:0000256" key="4">
    <source>
        <dbReference type="ARBA" id="ARBA00013078"/>
    </source>
</evidence>
<sequence length="233" mass="25181">MHSRPDILLLFDIDGTLLDTRGAGAGALLDATEEVLGLAREKIPPLDLAGATDGAVVRKLFADASQPLEPSRVEAFQKYYLARLEERLHHDEFPGRLLNGVTTLLTRLVDETHFSLGLLTGNWRAGARLKLERFGIHGHFVDGGFGDDGEQRNDLGPVAVRRMETATGRSFAPHQVIVIGDTPKDIACAHAMGARCLAVATGVFAHASLLPFAAWQVLESLEDTETLLQVLAA</sequence>
<dbReference type="InterPro" id="IPR023214">
    <property type="entry name" value="HAD_sf"/>
</dbReference>
<keyword evidence="5" id="KW-0378">Hydrolase</keyword>
<protein>
    <recommendedName>
        <fullName evidence="4">phosphoglycolate phosphatase</fullName>
        <ecNumber evidence="4">3.1.3.18</ecNumber>
    </recommendedName>
</protein>
<keyword evidence="6" id="KW-1185">Reference proteome</keyword>
<evidence type="ECO:0000256" key="2">
    <source>
        <dbReference type="ARBA" id="ARBA00004818"/>
    </source>
</evidence>
<organism evidence="5 6">
    <name type="scientific">Roseimicrobium gellanilyticum</name>
    <dbReference type="NCBI Taxonomy" id="748857"/>
    <lineage>
        <taxon>Bacteria</taxon>
        <taxon>Pseudomonadati</taxon>
        <taxon>Verrucomicrobiota</taxon>
        <taxon>Verrucomicrobiia</taxon>
        <taxon>Verrucomicrobiales</taxon>
        <taxon>Verrucomicrobiaceae</taxon>
        <taxon>Roseimicrobium</taxon>
    </lineage>
</organism>
<evidence type="ECO:0000256" key="3">
    <source>
        <dbReference type="ARBA" id="ARBA00006171"/>
    </source>
</evidence>
<dbReference type="RefSeq" id="WP_113957116.1">
    <property type="nucleotide sequence ID" value="NZ_QNRR01000001.1"/>
</dbReference>
<dbReference type="Gene3D" id="3.40.50.1000">
    <property type="entry name" value="HAD superfamily/HAD-like"/>
    <property type="match status" value="1"/>
</dbReference>
<dbReference type="InterPro" id="IPR041492">
    <property type="entry name" value="HAD_2"/>
</dbReference>
<dbReference type="EC" id="3.1.3.18" evidence="4"/>
<comment type="similarity">
    <text evidence="3">Belongs to the HAD-like hydrolase superfamily. CbbY/CbbZ/Gph/YieH family.</text>
</comment>
<dbReference type="InterPro" id="IPR050155">
    <property type="entry name" value="HAD-like_hydrolase_sf"/>
</dbReference>
<dbReference type="EMBL" id="QNRR01000001">
    <property type="protein sequence ID" value="RBP48250.1"/>
    <property type="molecule type" value="Genomic_DNA"/>
</dbReference>
<gene>
    <name evidence="5" type="ORF">DES53_1011051</name>
</gene>
<dbReference type="InterPro" id="IPR036412">
    <property type="entry name" value="HAD-like_sf"/>
</dbReference>
<evidence type="ECO:0000313" key="6">
    <source>
        <dbReference type="Proteomes" id="UP000253426"/>
    </source>
</evidence>
<dbReference type="PANTHER" id="PTHR43434:SF1">
    <property type="entry name" value="PHOSPHOGLYCOLATE PHOSPHATASE"/>
    <property type="match status" value="1"/>
</dbReference>
<name>A0A366HWG7_9BACT</name>
<dbReference type="OrthoDB" id="9781769at2"/>
<accession>A0A366HWG7</accession>
<comment type="pathway">
    <text evidence="2">Organic acid metabolism; glycolate biosynthesis; glycolate from 2-phosphoglycolate: step 1/1.</text>
</comment>
<dbReference type="GO" id="GO:0006281">
    <property type="term" value="P:DNA repair"/>
    <property type="evidence" value="ECO:0007669"/>
    <property type="project" value="TreeGrafter"/>
</dbReference>
<dbReference type="Proteomes" id="UP000253426">
    <property type="component" value="Unassembled WGS sequence"/>
</dbReference>
<reference evidence="5 6" key="1">
    <citation type="submission" date="2018-06" db="EMBL/GenBank/DDBJ databases">
        <title>Genomic Encyclopedia of Type Strains, Phase IV (KMG-IV): sequencing the most valuable type-strain genomes for metagenomic binning, comparative biology and taxonomic classification.</title>
        <authorList>
            <person name="Goeker M."/>
        </authorList>
    </citation>
    <scope>NUCLEOTIDE SEQUENCE [LARGE SCALE GENOMIC DNA]</scope>
    <source>
        <strain evidence="5 6">DSM 25532</strain>
    </source>
</reference>
<dbReference type="PANTHER" id="PTHR43434">
    <property type="entry name" value="PHOSPHOGLYCOLATE PHOSPHATASE"/>
    <property type="match status" value="1"/>
</dbReference>
<comment type="caution">
    <text evidence="5">The sequence shown here is derived from an EMBL/GenBank/DDBJ whole genome shotgun (WGS) entry which is preliminary data.</text>
</comment>
<dbReference type="SUPFAM" id="SSF56784">
    <property type="entry name" value="HAD-like"/>
    <property type="match status" value="1"/>
</dbReference>
<evidence type="ECO:0000256" key="1">
    <source>
        <dbReference type="ARBA" id="ARBA00000830"/>
    </source>
</evidence>